<dbReference type="RefSeq" id="WP_086993619.1">
    <property type="nucleotide sequence ID" value="NZ_FWER01000001.1"/>
</dbReference>
<feature type="binding site" evidence="5 7">
    <location>
        <begin position="88"/>
        <end position="91"/>
    </location>
    <ligand>
        <name>substrate</name>
    </ligand>
</feature>
<comment type="caution">
    <text evidence="10">The sequence shown here is derived from an EMBL/GenBank/DDBJ whole genome shotgun (WGS) entry which is preliminary data.</text>
</comment>
<feature type="binding site" evidence="5 7">
    <location>
        <begin position="159"/>
        <end position="160"/>
    </location>
    <ligand>
        <name>substrate</name>
    </ligand>
</feature>
<feature type="binding site" evidence="5 7">
    <location>
        <begin position="22"/>
        <end position="23"/>
    </location>
    <ligand>
        <name>substrate</name>
    </ligand>
</feature>
<comment type="catalytic activity">
    <reaction evidence="5 9">
        <text>(2R)-2-phosphoglycerate = (2R)-3-phosphoglycerate</text>
        <dbReference type="Rhea" id="RHEA:15901"/>
        <dbReference type="ChEBI" id="CHEBI:58272"/>
        <dbReference type="ChEBI" id="CHEBI:58289"/>
        <dbReference type="EC" id="5.4.2.11"/>
    </reaction>
</comment>
<dbReference type="NCBIfam" id="NF002339">
    <property type="entry name" value="PRK01295.1"/>
    <property type="match status" value="1"/>
</dbReference>
<dbReference type="GO" id="GO:0006096">
    <property type="term" value="P:glycolytic process"/>
    <property type="evidence" value="ECO:0007669"/>
    <property type="project" value="UniProtKB-UniRule"/>
</dbReference>
<feature type="active site" description="Tele-phosphohistidine intermediate" evidence="5 6">
    <location>
        <position position="10"/>
    </location>
</feature>
<dbReference type="GO" id="GO:0004619">
    <property type="term" value="F:phosphoglycerate mutase activity"/>
    <property type="evidence" value="ECO:0007669"/>
    <property type="project" value="UniProtKB-UniRule"/>
</dbReference>
<keyword evidence="3 5" id="KW-0324">Glycolysis</keyword>
<evidence type="ECO:0000256" key="5">
    <source>
        <dbReference type="HAMAP-Rule" id="MF_01039"/>
    </source>
</evidence>
<name>A0A2N0DD11_RHISU</name>
<dbReference type="PROSITE" id="PS00175">
    <property type="entry name" value="PG_MUTASE"/>
    <property type="match status" value="1"/>
</dbReference>
<dbReference type="CDD" id="cd07067">
    <property type="entry name" value="HP_PGM_like"/>
    <property type="match status" value="1"/>
</dbReference>
<proteinExistence type="inferred from homology"/>
<dbReference type="Gene3D" id="3.40.50.1240">
    <property type="entry name" value="Phosphoglycerate mutase-like"/>
    <property type="match status" value="1"/>
</dbReference>
<comment type="subunit">
    <text evidence="5">Homodimer.</text>
</comment>
<protein>
    <recommendedName>
        <fullName evidence="5 9">2,3-bisphosphoglycerate-dependent phosphoglycerate mutase</fullName>
        <shortName evidence="5">BPG-dependent PGAM</shortName>
        <shortName evidence="5">PGAM</shortName>
        <shortName evidence="5">Phosphoglyceromutase</shortName>
        <shortName evidence="5">dPGM</shortName>
        <ecNumber evidence="5 9">5.4.2.11</ecNumber>
    </recommendedName>
</protein>
<evidence type="ECO:0000313" key="11">
    <source>
        <dbReference type="Proteomes" id="UP000232164"/>
    </source>
</evidence>
<reference evidence="10 11" key="1">
    <citation type="submission" date="2017-11" db="EMBL/GenBank/DDBJ databases">
        <authorList>
            <person name="Han C.G."/>
        </authorList>
    </citation>
    <scope>NUCLEOTIDE SEQUENCE [LARGE SCALE GENOMIC DNA]</scope>
    <source>
        <strain evidence="10 11">HCNT1</strain>
    </source>
</reference>
<sequence>MSGTLVLVRHGQSEWNLKNLFTGWKDPDLTELGIEEAKTGGQALADYGIKFDVAFTSALVRAQHTLTLILDKIGQPDLKTIQDQALNERDYGDLSGLNKDDARAKWGEEQVHIWRRSYDVPPPSGESLRDTGARVWPYYLTEILPRVLRGEKVLVAAHGNSLRSLVMVLDRLTKEQILALNLATGVPMVYKLDADSTVASKEVLGDMSGAH</sequence>
<keyword evidence="2 5" id="KW-0312">Gluconeogenesis</keyword>
<dbReference type="PANTHER" id="PTHR11931">
    <property type="entry name" value="PHOSPHOGLYCERATE MUTASE"/>
    <property type="match status" value="1"/>
</dbReference>
<dbReference type="Proteomes" id="UP000232164">
    <property type="component" value="Unassembled WGS sequence"/>
</dbReference>
<dbReference type="InterPro" id="IPR013078">
    <property type="entry name" value="His_Pase_superF_clade-1"/>
</dbReference>
<evidence type="ECO:0000313" key="10">
    <source>
        <dbReference type="EMBL" id="PKA43975.1"/>
    </source>
</evidence>
<dbReference type="GO" id="GO:0006094">
    <property type="term" value="P:gluconeogenesis"/>
    <property type="evidence" value="ECO:0007669"/>
    <property type="project" value="UniProtKB-UniRule"/>
</dbReference>
<keyword evidence="4 5" id="KW-0413">Isomerase</keyword>
<evidence type="ECO:0000256" key="3">
    <source>
        <dbReference type="ARBA" id="ARBA00023152"/>
    </source>
</evidence>
<dbReference type="UniPathway" id="UPA00109">
    <property type="reaction ID" value="UER00186"/>
</dbReference>
<feature type="active site" description="Proton donor/acceptor" evidence="5 6">
    <location>
        <position position="88"/>
    </location>
</feature>
<reference evidence="10 11" key="2">
    <citation type="submission" date="2017-12" db="EMBL/GenBank/DDBJ databases">
        <title>Genome sequence of Rhizobium sullae HCNT1 isolated from Sulla coronaria nodules and featuring peculiar denitrification phenotypes.</title>
        <authorList>
            <person name="De Diego-Diaz B."/>
            <person name="Treu L."/>
            <person name="Campanaro S."/>
            <person name="Da Silva Duarte V."/>
            <person name="Basaglia M."/>
            <person name="Favaro L."/>
            <person name="Casella S."/>
            <person name="Squartini A."/>
        </authorList>
    </citation>
    <scope>NUCLEOTIDE SEQUENCE [LARGE SCALE GENOMIC DNA]</scope>
    <source>
        <strain evidence="10 11">HCNT1</strain>
    </source>
</reference>
<dbReference type="STRING" id="1041146.GCA_000427985_00992"/>
<accession>A0A2N0DD11</accession>
<feature type="binding site" evidence="5 7">
    <location>
        <position position="99"/>
    </location>
    <ligand>
        <name>substrate</name>
    </ligand>
</feature>
<dbReference type="OrthoDB" id="9781415at2"/>
<dbReference type="AlphaFoldDB" id="A0A2N0DD11"/>
<evidence type="ECO:0000256" key="7">
    <source>
        <dbReference type="PIRSR" id="PIRSR613078-2"/>
    </source>
</evidence>
<dbReference type="HAMAP" id="MF_01039">
    <property type="entry name" value="PGAM_GpmA"/>
    <property type="match status" value="1"/>
</dbReference>
<gene>
    <name evidence="5" type="primary">gpmA</name>
    <name evidence="10" type="ORF">CWR43_06585</name>
</gene>
<dbReference type="SMART" id="SM00855">
    <property type="entry name" value="PGAM"/>
    <property type="match status" value="1"/>
</dbReference>
<dbReference type="InterPro" id="IPR029033">
    <property type="entry name" value="His_PPase_superfam"/>
</dbReference>
<comment type="similarity">
    <text evidence="1 5">Belongs to the phosphoglycerate mutase family. BPG-dependent PGAM subfamily.</text>
</comment>
<evidence type="ECO:0000256" key="8">
    <source>
        <dbReference type="PIRSR" id="PIRSR613078-3"/>
    </source>
</evidence>
<dbReference type="InterPro" id="IPR001345">
    <property type="entry name" value="PG/BPGM_mutase_AS"/>
</dbReference>
<comment type="pathway">
    <text evidence="5 9">Carbohydrate degradation; glycolysis; pyruvate from D-glyceraldehyde 3-phosphate: step 3/5.</text>
</comment>
<dbReference type="PIRSF" id="PIRSF000709">
    <property type="entry name" value="6PFK_2-Ptase"/>
    <property type="match status" value="1"/>
</dbReference>
<evidence type="ECO:0000256" key="2">
    <source>
        <dbReference type="ARBA" id="ARBA00022432"/>
    </source>
</evidence>
<comment type="function">
    <text evidence="5 9">Catalyzes the interconversion of 2-phosphoglycerate and 3-phosphoglycerate.</text>
</comment>
<evidence type="ECO:0000256" key="4">
    <source>
        <dbReference type="ARBA" id="ARBA00023235"/>
    </source>
</evidence>
<evidence type="ECO:0000256" key="1">
    <source>
        <dbReference type="ARBA" id="ARBA00006717"/>
    </source>
</evidence>
<feature type="binding site" evidence="5 7">
    <location>
        <begin position="115"/>
        <end position="116"/>
    </location>
    <ligand>
        <name>substrate</name>
    </ligand>
</feature>
<feature type="binding site" evidence="5 7">
    <location>
        <position position="61"/>
    </location>
    <ligand>
        <name>substrate</name>
    </ligand>
</feature>
<dbReference type="Pfam" id="PF00300">
    <property type="entry name" value="His_Phos_1"/>
    <property type="match status" value="1"/>
</dbReference>
<dbReference type="SUPFAM" id="SSF53254">
    <property type="entry name" value="Phosphoglycerate mutase-like"/>
    <property type="match status" value="1"/>
</dbReference>
<dbReference type="EMBL" id="PIQN01000005">
    <property type="protein sequence ID" value="PKA43975.1"/>
    <property type="molecule type" value="Genomic_DNA"/>
</dbReference>
<evidence type="ECO:0000256" key="9">
    <source>
        <dbReference type="RuleBase" id="RU004512"/>
    </source>
</evidence>
<organism evidence="10 11">
    <name type="scientific">Rhizobium sullae</name>
    <name type="common">Rhizobium hedysari</name>
    <dbReference type="NCBI Taxonomy" id="50338"/>
    <lineage>
        <taxon>Bacteria</taxon>
        <taxon>Pseudomonadati</taxon>
        <taxon>Pseudomonadota</taxon>
        <taxon>Alphaproteobacteria</taxon>
        <taxon>Hyphomicrobiales</taxon>
        <taxon>Rhizobiaceae</taxon>
        <taxon>Rhizobium/Agrobacterium group</taxon>
        <taxon>Rhizobium</taxon>
    </lineage>
</organism>
<dbReference type="InterPro" id="IPR005952">
    <property type="entry name" value="Phosphogly_mut1"/>
</dbReference>
<feature type="binding site" evidence="5 7">
    <location>
        <begin position="9"/>
        <end position="16"/>
    </location>
    <ligand>
        <name>substrate</name>
    </ligand>
</feature>
<feature type="site" description="Transition state stabilizer" evidence="5 8">
    <location>
        <position position="158"/>
    </location>
</feature>
<dbReference type="NCBIfam" id="TIGR01258">
    <property type="entry name" value="pgm_1"/>
    <property type="match status" value="2"/>
</dbReference>
<evidence type="ECO:0000256" key="6">
    <source>
        <dbReference type="PIRSR" id="PIRSR613078-1"/>
    </source>
</evidence>
<dbReference type="EC" id="5.4.2.11" evidence="5 9"/>